<keyword evidence="9" id="KW-0368">Histidine biosynthesis</keyword>
<dbReference type="Pfam" id="PF00763">
    <property type="entry name" value="THF_DHG_CYH"/>
    <property type="match status" value="1"/>
</dbReference>
<evidence type="ECO:0000256" key="2">
    <source>
        <dbReference type="ARBA" id="ARBA00022563"/>
    </source>
</evidence>
<evidence type="ECO:0000256" key="5">
    <source>
        <dbReference type="ARBA" id="ARBA00022857"/>
    </source>
</evidence>
<evidence type="ECO:0000256" key="6">
    <source>
        <dbReference type="ARBA" id="ARBA00023002"/>
    </source>
</evidence>
<dbReference type="SUPFAM" id="SSF51735">
    <property type="entry name" value="NAD(P)-binding Rossmann-fold domains"/>
    <property type="match status" value="1"/>
</dbReference>
<dbReference type="Gene3D" id="3.40.50.10860">
    <property type="entry name" value="Leucine Dehydrogenase, chain A, domain 1"/>
    <property type="match status" value="1"/>
</dbReference>
<dbReference type="PRINTS" id="PR00085">
    <property type="entry name" value="THFDHDRGNASE"/>
</dbReference>
<comment type="pathway">
    <text evidence="1 9">One-carbon metabolism; tetrahydrofolate interconversion.</text>
</comment>
<evidence type="ECO:0000256" key="4">
    <source>
        <dbReference type="ARBA" id="ARBA00022801"/>
    </source>
</evidence>
<comment type="catalytic activity">
    <reaction evidence="9">
        <text>(6R)-5,10-methenyltetrahydrofolate + H2O = (6R)-10-formyltetrahydrofolate + H(+)</text>
        <dbReference type="Rhea" id="RHEA:23700"/>
        <dbReference type="ChEBI" id="CHEBI:15377"/>
        <dbReference type="ChEBI" id="CHEBI:15378"/>
        <dbReference type="ChEBI" id="CHEBI:57455"/>
        <dbReference type="ChEBI" id="CHEBI:195366"/>
        <dbReference type="EC" id="3.5.4.9"/>
    </reaction>
</comment>
<comment type="caution">
    <text evidence="12">The sequence shown here is derived from an EMBL/GenBank/DDBJ whole genome shotgun (WGS) entry which is preliminary data.</text>
</comment>
<dbReference type="UniPathway" id="UPA00193"/>
<dbReference type="SUPFAM" id="SSF53223">
    <property type="entry name" value="Aminoacid dehydrogenase-like, N-terminal domain"/>
    <property type="match status" value="1"/>
</dbReference>
<organism evidence="12 13">
    <name type="scientific">Candidatus Brennerbacteria bacterium RIFOXYD1_FULL_41_16</name>
    <dbReference type="NCBI Taxonomy" id="1797529"/>
    <lineage>
        <taxon>Bacteria</taxon>
        <taxon>Candidatus Brenneribacteriota</taxon>
    </lineage>
</organism>
<dbReference type="InterPro" id="IPR036291">
    <property type="entry name" value="NAD(P)-bd_dom_sf"/>
</dbReference>
<dbReference type="EC" id="1.5.1.5" evidence="9"/>
<feature type="domain" description="Tetrahydrofolate dehydrogenase/cyclohydrolase catalytic" evidence="10">
    <location>
        <begin position="9"/>
        <end position="120"/>
    </location>
</feature>
<dbReference type="GO" id="GO:0005829">
    <property type="term" value="C:cytosol"/>
    <property type="evidence" value="ECO:0007669"/>
    <property type="project" value="TreeGrafter"/>
</dbReference>
<comment type="caution">
    <text evidence="9">Lacks conserved residue(s) required for the propagation of feature annotation.</text>
</comment>
<evidence type="ECO:0000259" key="11">
    <source>
        <dbReference type="Pfam" id="PF02882"/>
    </source>
</evidence>
<dbReference type="GO" id="GO:0004488">
    <property type="term" value="F:methylenetetrahydrofolate dehydrogenase (NADP+) activity"/>
    <property type="evidence" value="ECO:0007669"/>
    <property type="project" value="UniProtKB-UniRule"/>
</dbReference>
<accession>A0A1G1XKC9</accession>
<dbReference type="Pfam" id="PF02882">
    <property type="entry name" value="THF_DHG_CYH_C"/>
    <property type="match status" value="1"/>
</dbReference>
<dbReference type="STRING" id="1797529.A2570_01945"/>
<evidence type="ECO:0000256" key="7">
    <source>
        <dbReference type="ARBA" id="ARBA00023167"/>
    </source>
</evidence>
<dbReference type="InterPro" id="IPR000672">
    <property type="entry name" value="THF_DH/CycHdrlase"/>
</dbReference>
<keyword evidence="9" id="KW-0028">Amino-acid biosynthesis</keyword>
<dbReference type="Proteomes" id="UP000178570">
    <property type="component" value="Unassembled WGS sequence"/>
</dbReference>
<evidence type="ECO:0000256" key="8">
    <source>
        <dbReference type="ARBA" id="ARBA00023268"/>
    </source>
</evidence>
<keyword evidence="4 9" id="KW-0378">Hydrolase</keyword>
<dbReference type="HAMAP" id="MF_01576">
    <property type="entry name" value="THF_DHG_CYH"/>
    <property type="match status" value="1"/>
</dbReference>
<comment type="subunit">
    <text evidence="9">Homodimer.</text>
</comment>
<dbReference type="GO" id="GO:0000105">
    <property type="term" value="P:L-histidine biosynthetic process"/>
    <property type="evidence" value="ECO:0007669"/>
    <property type="project" value="UniProtKB-KW"/>
</dbReference>
<dbReference type="GO" id="GO:0006164">
    <property type="term" value="P:purine nucleotide biosynthetic process"/>
    <property type="evidence" value="ECO:0007669"/>
    <property type="project" value="UniProtKB-KW"/>
</dbReference>
<dbReference type="EMBL" id="MHHY01000007">
    <property type="protein sequence ID" value="OGY40489.1"/>
    <property type="molecule type" value="Genomic_DNA"/>
</dbReference>
<feature type="domain" description="Tetrahydrofolate dehydrogenase/cyclohydrolase NAD(P)-binding" evidence="11">
    <location>
        <begin position="144"/>
        <end position="280"/>
    </location>
</feature>
<dbReference type="GO" id="GO:0004477">
    <property type="term" value="F:methenyltetrahydrofolate cyclohydrolase activity"/>
    <property type="evidence" value="ECO:0007669"/>
    <property type="project" value="UniProtKB-UniRule"/>
</dbReference>
<keyword evidence="7 9" id="KW-0486">Methionine biosynthesis</keyword>
<protein>
    <recommendedName>
        <fullName evidence="9">Bifunctional protein FolD</fullName>
    </recommendedName>
    <domain>
        <recommendedName>
            <fullName evidence="9">Methylenetetrahydrofolate dehydrogenase</fullName>
            <ecNumber evidence="9">1.5.1.5</ecNumber>
        </recommendedName>
    </domain>
    <domain>
        <recommendedName>
            <fullName evidence="9">Methenyltetrahydrofolate cyclohydrolase</fullName>
            <ecNumber evidence="9">3.5.4.9</ecNumber>
        </recommendedName>
    </domain>
</protein>
<dbReference type="EC" id="3.5.4.9" evidence="9"/>
<dbReference type="InterPro" id="IPR020630">
    <property type="entry name" value="THF_DH/CycHdrlase_cat_dom"/>
</dbReference>
<keyword evidence="3 9" id="KW-0658">Purine biosynthesis</keyword>
<dbReference type="PANTHER" id="PTHR48099">
    <property type="entry name" value="C-1-TETRAHYDROFOLATE SYNTHASE, CYTOPLASMIC-RELATED"/>
    <property type="match status" value="1"/>
</dbReference>
<comment type="catalytic activity">
    <reaction evidence="9">
        <text>(6R)-5,10-methylene-5,6,7,8-tetrahydrofolate + NADP(+) = (6R)-5,10-methenyltetrahydrofolate + NADPH</text>
        <dbReference type="Rhea" id="RHEA:22812"/>
        <dbReference type="ChEBI" id="CHEBI:15636"/>
        <dbReference type="ChEBI" id="CHEBI:57455"/>
        <dbReference type="ChEBI" id="CHEBI:57783"/>
        <dbReference type="ChEBI" id="CHEBI:58349"/>
        <dbReference type="EC" id="1.5.1.5"/>
    </reaction>
</comment>
<name>A0A1G1XKC9_9BACT</name>
<dbReference type="InterPro" id="IPR046346">
    <property type="entry name" value="Aminoacid_DH-like_N_sf"/>
</dbReference>
<evidence type="ECO:0000256" key="9">
    <source>
        <dbReference type="HAMAP-Rule" id="MF_01576"/>
    </source>
</evidence>
<dbReference type="InterPro" id="IPR020631">
    <property type="entry name" value="THF_DH/CycHdrlase_NAD-bd_dom"/>
</dbReference>
<feature type="binding site" evidence="9">
    <location>
        <begin position="165"/>
        <end position="167"/>
    </location>
    <ligand>
        <name>NADP(+)</name>
        <dbReference type="ChEBI" id="CHEBI:58349"/>
    </ligand>
</feature>
<evidence type="ECO:0000313" key="12">
    <source>
        <dbReference type="EMBL" id="OGY40489.1"/>
    </source>
</evidence>
<keyword evidence="6 9" id="KW-0560">Oxidoreductase</keyword>
<dbReference type="PANTHER" id="PTHR48099:SF5">
    <property type="entry name" value="C-1-TETRAHYDROFOLATE SYNTHASE, CYTOPLASMIC"/>
    <property type="match status" value="1"/>
</dbReference>
<evidence type="ECO:0000256" key="3">
    <source>
        <dbReference type="ARBA" id="ARBA00022755"/>
    </source>
</evidence>
<dbReference type="Gene3D" id="3.40.50.720">
    <property type="entry name" value="NAD(P)-binding Rossmann-like Domain"/>
    <property type="match status" value="1"/>
</dbReference>
<keyword evidence="8 9" id="KW-0511">Multifunctional enzyme</keyword>
<comment type="function">
    <text evidence="9">Catalyzes the oxidation of 5,10-methylenetetrahydrofolate to 5,10-methenyltetrahydrofolate and then the hydrolysis of 5,10-methenyltetrahydrofolate to 10-formyltetrahydrofolate.</text>
</comment>
<reference evidence="12 13" key="1">
    <citation type="journal article" date="2016" name="Nat. Commun.">
        <title>Thousands of microbial genomes shed light on interconnected biogeochemical processes in an aquifer system.</title>
        <authorList>
            <person name="Anantharaman K."/>
            <person name="Brown C.T."/>
            <person name="Hug L.A."/>
            <person name="Sharon I."/>
            <person name="Castelle C.J."/>
            <person name="Probst A.J."/>
            <person name="Thomas B.C."/>
            <person name="Singh A."/>
            <person name="Wilkins M.J."/>
            <person name="Karaoz U."/>
            <person name="Brodie E.L."/>
            <person name="Williams K.H."/>
            <person name="Hubbard S.S."/>
            <person name="Banfield J.F."/>
        </authorList>
    </citation>
    <scope>NUCLEOTIDE SEQUENCE [LARGE SCALE GENOMIC DNA]</scope>
</reference>
<dbReference type="GO" id="GO:0009086">
    <property type="term" value="P:methionine biosynthetic process"/>
    <property type="evidence" value="ECO:0007669"/>
    <property type="project" value="UniProtKB-KW"/>
</dbReference>
<keyword evidence="2 9" id="KW-0554">One-carbon metabolism</keyword>
<evidence type="ECO:0000313" key="13">
    <source>
        <dbReference type="Proteomes" id="UP000178570"/>
    </source>
</evidence>
<comment type="similarity">
    <text evidence="9">Belongs to the tetrahydrofolate dehydrogenase/cyclohydrolase family.</text>
</comment>
<sequence length="282" mass="30218">MATKTNIADGKKLAEKILKGLGKDPIKKSLLGKKIGVVTVSPTPETVHFINKKKEAGAELGLAFEISEFQDSIGVEAFIQKIKDIGSDSEIIGLIIQLPLPKHLDTQKVFNAIPVLKDIDLLSEQAFHEFFLSQEEILPPVVGAIDHLIQTAGLDLANKSAVILGAGKLIGIPSLAWLARKRASVLSFGVWSENVYPYLINADIVIAGLGNPGILKGECLKNGVCVFDVGYSVVDGKAVGDVDFDSVKLKAKLITPVPGGIGPLTVAVLFENVFKLYKLQNK</sequence>
<dbReference type="GO" id="GO:0035999">
    <property type="term" value="P:tetrahydrofolate interconversion"/>
    <property type="evidence" value="ECO:0007669"/>
    <property type="project" value="UniProtKB-UniRule"/>
</dbReference>
<proteinExistence type="inferred from homology"/>
<dbReference type="AlphaFoldDB" id="A0A1G1XKC9"/>
<evidence type="ECO:0000256" key="1">
    <source>
        <dbReference type="ARBA" id="ARBA00004777"/>
    </source>
</evidence>
<keyword evidence="5 9" id="KW-0521">NADP</keyword>
<gene>
    <name evidence="9" type="primary">folD</name>
    <name evidence="12" type="ORF">A2570_01945</name>
</gene>
<evidence type="ECO:0000259" key="10">
    <source>
        <dbReference type="Pfam" id="PF00763"/>
    </source>
</evidence>